<comment type="caution">
    <text evidence="2">The sequence shown here is derived from an EMBL/GenBank/DDBJ whole genome shotgun (WGS) entry which is preliminary data.</text>
</comment>
<dbReference type="EMBL" id="VUMW01000012">
    <property type="protein sequence ID" value="MST79917.1"/>
    <property type="molecule type" value="Genomic_DNA"/>
</dbReference>
<accession>A0A844FNH5</accession>
<keyword evidence="1" id="KW-1133">Transmembrane helix</keyword>
<dbReference type="AlphaFoldDB" id="A0A844FNH5"/>
<reference evidence="2 3" key="1">
    <citation type="submission" date="2019-08" db="EMBL/GenBank/DDBJ databases">
        <title>In-depth cultivation of the pig gut microbiome towards novel bacterial diversity and tailored functional studies.</title>
        <authorList>
            <person name="Wylensek D."/>
            <person name="Hitch T.C.A."/>
            <person name="Clavel T."/>
        </authorList>
    </citation>
    <scope>NUCLEOTIDE SEQUENCE [LARGE SCALE GENOMIC DNA]</scope>
    <source>
        <strain evidence="2 3">WCA-470BD-2E</strain>
    </source>
</reference>
<organism evidence="2 3">
    <name type="scientific">Lactobacillus equicursoris</name>
    <dbReference type="NCBI Taxonomy" id="420645"/>
    <lineage>
        <taxon>Bacteria</taxon>
        <taxon>Bacillati</taxon>
        <taxon>Bacillota</taxon>
        <taxon>Bacilli</taxon>
        <taxon>Lactobacillales</taxon>
        <taxon>Lactobacillaceae</taxon>
        <taxon>Lactobacillus</taxon>
    </lineage>
</organism>
<protein>
    <submittedName>
        <fullName evidence="2">Uncharacterized protein</fullName>
    </submittedName>
</protein>
<feature type="transmembrane region" description="Helical" evidence="1">
    <location>
        <begin position="7"/>
        <end position="25"/>
    </location>
</feature>
<dbReference type="RefSeq" id="WP_008461464.1">
    <property type="nucleotide sequence ID" value="NZ_VUMW01000012.1"/>
</dbReference>
<evidence type="ECO:0000313" key="2">
    <source>
        <dbReference type="EMBL" id="MST79917.1"/>
    </source>
</evidence>
<name>A0A844FNH5_9LACO</name>
<proteinExistence type="predicted"/>
<dbReference type="Proteomes" id="UP000452141">
    <property type="component" value="Unassembled WGS sequence"/>
</dbReference>
<sequence length="63" mass="7225">MLSEKIVDLIVCFVAFIVFAIFVSMYPEDMIALLIATVILIAIYVVAKELIKDWARHNHRLGF</sequence>
<keyword evidence="1" id="KW-0472">Membrane</keyword>
<gene>
    <name evidence="2" type="ORF">FYJ61_05475</name>
</gene>
<feature type="transmembrane region" description="Helical" evidence="1">
    <location>
        <begin position="31"/>
        <end position="51"/>
    </location>
</feature>
<keyword evidence="1" id="KW-0812">Transmembrane</keyword>
<evidence type="ECO:0000313" key="3">
    <source>
        <dbReference type="Proteomes" id="UP000452141"/>
    </source>
</evidence>
<evidence type="ECO:0000256" key="1">
    <source>
        <dbReference type="SAM" id="Phobius"/>
    </source>
</evidence>